<accession>I4C321</accession>
<evidence type="ECO:0000256" key="4">
    <source>
        <dbReference type="ARBA" id="ARBA00022989"/>
    </source>
</evidence>
<keyword evidence="3 6" id="KW-0812">Transmembrane</keyword>
<dbReference type="HOGENOM" id="CLU_1967031_0_0_7"/>
<dbReference type="EMBL" id="CP003360">
    <property type="protein sequence ID" value="AFM23962.1"/>
    <property type="molecule type" value="Genomic_DNA"/>
</dbReference>
<gene>
    <name evidence="7" type="ordered locus">Desti_1249</name>
</gene>
<feature type="transmembrane region" description="Helical" evidence="6">
    <location>
        <begin position="9"/>
        <end position="29"/>
    </location>
</feature>
<dbReference type="STRING" id="706587.Desti_1249"/>
<dbReference type="KEGG" id="dti:Desti_1249"/>
<evidence type="ECO:0000256" key="3">
    <source>
        <dbReference type="ARBA" id="ARBA00022692"/>
    </source>
</evidence>
<evidence type="ECO:0000256" key="5">
    <source>
        <dbReference type="ARBA" id="ARBA00023136"/>
    </source>
</evidence>
<sequence length="127" mass="13813">MNLERIPGIWFLLSGAVYVVGLPLCFAFAPREFAIGFAAGGALVLLNAWVSARRIKKADFPNRGRVTASLLGGFYVRLIMLGICLYAFIAYVHVDPVGLVTGLSVVPAGLLFMLVLIYVANRRPEEV</sequence>
<feature type="transmembrane region" description="Helical" evidence="6">
    <location>
        <begin position="35"/>
        <end position="53"/>
    </location>
</feature>
<evidence type="ECO:0000256" key="6">
    <source>
        <dbReference type="SAM" id="Phobius"/>
    </source>
</evidence>
<keyword evidence="8" id="KW-1185">Reference proteome</keyword>
<dbReference type="Pfam" id="PF03899">
    <property type="entry name" value="ATP-synt_I"/>
    <property type="match status" value="1"/>
</dbReference>
<dbReference type="AlphaFoldDB" id="I4C321"/>
<protein>
    <submittedName>
        <fullName evidence="7">ATP synthase I chain</fullName>
    </submittedName>
</protein>
<evidence type="ECO:0000313" key="8">
    <source>
        <dbReference type="Proteomes" id="UP000006055"/>
    </source>
</evidence>
<organism evidence="7 8">
    <name type="scientific">Desulfomonile tiedjei (strain ATCC 49306 / DSM 6799 / DCB-1)</name>
    <dbReference type="NCBI Taxonomy" id="706587"/>
    <lineage>
        <taxon>Bacteria</taxon>
        <taxon>Pseudomonadati</taxon>
        <taxon>Thermodesulfobacteriota</taxon>
        <taxon>Desulfomonilia</taxon>
        <taxon>Desulfomonilales</taxon>
        <taxon>Desulfomonilaceae</taxon>
        <taxon>Desulfomonile</taxon>
    </lineage>
</organism>
<keyword evidence="4 6" id="KW-1133">Transmembrane helix</keyword>
<evidence type="ECO:0000256" key="2">
    <source>
        <dbReference type="ARBA" id="ARBA00022475"/>
    </source>
</evidence>
<proteinExistence type="predicted"/>
<dbReference type="GO" id="GO:0005886">
    <property type="term" value="C:plasma membrane"/>
    <property type="evidence" value="ECO:0007669"/>
    <property type="project" value="UniProtKB-SubCell"/>
</dbReference>
<dbReference type="RefSeq" id="WP_014809113.1">
    <property type="nucleotide sequence ID" value="NC_018025.1"/>
</dbReference>
<dbReference type="Proteomes" id="UP000006055">
    <property type="component" value="Chromosome"/>
</dbReference>
<comment type="subcellular location">
    <subcellularLocation>
        <location evidence="1">Cell membrane</location>
        <topology evidence="1">Multi-pass membrane protein</topology>
    </subcellularLocation>
</comment>
<evidence type="ECO:0000256" key="1">
    <source>
        <dbReference type="ARBA" id="ARBA00004651"/>
    </source>
</evidence>
<reference evidence="8" key="1">
    <citation type="submission" date="2012-06" db="EMBL/GenBank/DDBJ databases">
        <title>Complete sequence of chromosome of Desulfomonile tiedjei DSM 6799.</title>
        <authorList>
            <person name="Lucas S."/>
            <person name="Copeland A."/>
            <person name="Lapidus A."/>
            <person name="Glavina del Rio T."/>
            <person name="Dalin E."/>
            <person name="Tice H."/>
            <person name="Bruce D."/>
            <person name="Goodwin L."/>
            <person name="Pitluck S."/>
            <person name="Peters L."/>
            <person name="Ovchinnikova G."/>
            <person name="Zeytun A."/>
            <person name="Lu M."/>
            <person name="Kyrpides N."/>
            <person name="Mavromatis K."/>
            <person name="Ivanova N."/>
            <person name="Brettin T."/>
            <person name="Detter J.C."/>
            <person name="Han C."/>
            <person name="Larimer F."/>
            <person name="Land M."/>
            <person name="Hauser L."/>
            <person name="Markowitz V."/>
            <person name="Cheng J.-F."/>
            <person name="Hugenholtz P."/>
            <person name="Woyke T."/>
            <person name="Wu D."/>
            <person name="Spring S."/>
            <person name="Schroeder M."/>
            <person name="Brambilla E."/>
            <person name="Klenk H.-P."/>
            <person name="Eisen J.A."/>
        </authorList>
    </citation>
    <scope>NUCLEOTIDE SEQUENCE [LARGE SCALE GENOMIC DNA]</scope>
    <source>
        <strain evidence="8">ATCC 49306 / DSM 6799 / DCB-1</strain>
    </source>
</reference>
<keyword evidence="5 6" id="KW-0472">Membrane</keyword>
<dbReference type="InterPro" id="IPR005598">
    <property type="entry name" value="ATP_synth_I"/>
</dbReference>
<name>I4C321_DESTA</name>
<feature type="transmembrane region" description="Helical" evidence="6">
    <location>
        <begin position="74"/>
        <end position="94"/>
    </location>
</feature>
<feature type="transmembrane region" description="Helical" evidence="6">
    <location>
        <begin position="100"/>
        <end position="120"/>
    </location>
</feature>
<evidence type="ECO:0000313" key="7">
    <source>
        <dbReference type="EMBL" id="AFM23962.1"/>
    </source>
</evidence>
<keyword evidence="2" id="KW-1003">Cell membrane</keyword>